<gene>
    <name evidence="2" type="ORF">LVIROSA_LOCUS37753</name>
</gene>
<dbReference type="EMBL" id="CAKMRJ010005745">
    <property type="protein sequence ID" value="CAH1452457.1"/>
    <property type="molecule type" value="Genomic_DNA"/>
</dbReference>
<keyword evidence="1" id="KW-1133">Transmembrane helix</keyword>
<dbReference type="Proteomes" id="UP001157418">
    <property type="component" value="Unassembled WGS sequence"/>
</dbReference>
<accession>A0AAU9PR03</accession>
<comment type="caution">
    <text evidence="2">The sequence shown here is derived from an EMBL/GenBank/DDBJ whole genome shotgun (WGS) entry which is preliminary data.</text>
</comment>
<organism evidence="2 3">
    <name type="scientific">Lactuca virosa</name>
    <dbReference type="NCBI Taxonomy" id="75947"/>
    <lineage>
        <taxon>Eukaryota</taxon>
        <taxon>Viridiplantae</taxon>
        <taxon>Streptophyta</taxon>
        <taxon>Embryophyta</taxon>
        <taxon>Tracheophyta</taxon>
        <taxon>Spermatophyta</taxon>
        <taxon>Magnoliopsida</taxon>
        <taxon>eudicotyledons</taxon>
        <taxon>Gunneridae</taxon>
        <taxon>Pentapetalae</taxon>
        <taxon>asterids</taxon>
        <taxon>campanulids</taxon>
        <taxon>Asterales</taxon>
        <taxon>Asteraceae</taxon>
        <taxon>Cichorioideae</taxon>
        <taxon>Cichorieae</taxon>
        <taxon>Lactucinae</taxon>
        <taxon>Lactuca</taxon>
    </lineage>
</organism>
<name>A0AAU9PR03_9ASTR</name>
<proteinExistence type="predicted"/>
<evidence type="ECO:0000313" key="3">
    <source>
        <dbReference type="Proteomes" id="UP001157418"/>
    </source>
</evidence>
<evidence type="ECO:0000256" key="1">
    <source>
        <dbReference type="SAM" id="Phobius"/>
    </source>
</evidence>
<sequence length="89" mass="10012">MLIDTGALLEVHGSSSLASQTLLRFFLFIFSPIYELLDLCLVNAFLLGERRNYIFQVVDSAELSHPDRDLVDEALKASIRVNGYLHVSI</sequence>
<keyword evidence="3" id="KW-1185">Reference proteome</keyword>
<feature type="transmembrane region" description="Helical" evidence="1">
    <location>
        <begin position="25"/>
        <end position="46"/>
    </location>
</feature>
<protein>
    <submittedName>
        <fullName evidence="2">Uncharacterized protein</fullName>
    </submittedName>
</protein>
<reference evidence="2 3" key="1">
    <citation type="submission" date="2022-01" db="EMBL/GenBank/DDBJ databases">
        <authorList>
            <person name="Xiong W."/>
            <person name="Schranz E."/>
        </authorList>
    </citation>
    <scope>NUCLEOTIDE SEQUENCE [LARGE SCALE GENOMIC DNA]</scope>
</reference>
<dbReference type="AlphaFoldDB" id="A0AAU9PR03"/>
<evidence type="ECO:0000313" key="2">
    <source>
        <dbReference type="EMBL" id="CAH1452457.1"/>
    </source>
</evidence>
<keyword evidence="1" id="KW-0812">Transmembrane</keyword>
<keyword evidence="1" id="KW-0472">Membrane</keyword>